<keyword evidence="8 18" id="KW-1133">Transmembrane helix</keyword>
<feature type="domain" description="EGF-like" evidence="19">
    <location>
        <begin position="2845"/>
        <end position="2879"/>
    </location>
</feature>
<dbReference type="InterPro" id="IPR051221">
    <property type="entry name" value="LDLR-related"/>
</dbReference>
<evidence type="ECO:0000256" key="6">
    <source>
        <dbReference type="ARBA" id="ARBA00022729"/>
    </source>
</evidence>
<dbReference type="Pfam" id="PF00057">
    <property type="entry name" value="Ldl_recept_a"/>
    <property type="match status" value="40"/>
</dbReference>
<feature type="disulfide bond" evidence="14">
    <location>
        <begin position="1408"/>
        <end position="1423"/>
    </location>
</feature>
<dbReference type="SUPFAM" id="SSF57184">
    <property type="entry name" value="Growth factor receptor domain"/>
    <property type="match status" value="1"/>
</dbReference>
<dbReference type="PROSITE" id="PS50068">
    <property type="entry name" value="LDLRA_2"/>
    <property type="match status" value="43"/>
</dbReference>
<feature type="compositionally biased region" description="Polar residues" evidence="17">
    <location>
        <begin position="3660"/>
        <end position="3674"/>
    </location>
</feature>
<dbReference type="InterPro" id="IPR001881">
    <property type="entry name" value="EGF-like_Ca-bd_dom"/>
</dbReference>
<evidence type="ECO:0000256" key="18">
    <source>
        <dbReference type="SAM" id="Phobius"/>
    </source>
</evidence>
<dbReference type="Gene3D" id="2.10.25.10">
    <property type="entry name" value="Laminin"/>
    <property type="match status" value="2"/>
</dbReference>
<dbReference type="CDD" id="cd00054">
    <property type="entry name" value="EGF_CA"/>
    <property type="match status" value="1"/>
</dbReference>
<keyword evidence="5 18" id="KW-0812">Transmembrane</keyword>
<dbReference type="Proteomes" id="UP000727407">
    <property type="component" value="Unassembled WGS sequence"/>
</dbReference>
<organism evidence="20 21">
    <name type="scientific">Clarias magur</name>
    <name type="common">Asian catfish</name>
    <name type="synonym">Macropteronotus magur</name>
    <dbReference type="NCBI Taxonomy" id="1594786"/>
    <lineage>
        <taxon>Eukaryota</taxon>
        <taxon>Metazoa</taxon>
        <taxon>Chordata</taxon>
        <taxon>Craniata</taxon>
        <taxon>Vertebrata</taxon>
        <taxon>Euteleostomi</taxon>
        <taxon>Actinopterygii</taxon>
        <taxon>Neopterygii</taxon>
        <taxon>Teleostei</taxon>
        <taxon>Ostariophysi</taxon>
        <taxon>Siluriformes</taxon>
        <taxon>Clariidae</taxon>
        <taxon>Clarias</taxon>
    </lineage>
</organism>
<feature type="disulfide bond" evidence="14">
    <location>
        <begin position="1537"/>
        <end position="1552"/>
    </location>
</feature>
<feature type="disulfide bond" evidence="14">
    <location>
        <begin position="2686"/>
        <end position="2698"/>
    </location>
</feature>
<keyword evidence="21" id="KW-1185">Reference proteome</keyword>
<dbReference type="GO" id="GO:0016324">
    <property type="term" value="C:apical plasma membrane"/>
    <property type="evidence" value="ECO:0007669"/>
    <property type="project" value="TreeGrafter"/>
</dbReference>
<feature type="disulfide bond" evidence="14">
    <location>
        <begin position="1033"/>
        <end position="1048"/>
    </location>
</feature>
<dbReference type="PROSITE" id="PS51120">
    <property type="entry name" value="LDLRB"/>
    <property type="match status" value="2"/>
</dbReference>
<dbReference type="PRINTS" id="PR00261">
    <property type="entry name" value="LDLRECEPTOR"/>
</dbReference>
<evidence type="ECO:0000256" key="9">
    <source>
        <dbReference type="ARBA" id="ARBA00023136"/>
    </source>
</evidence>
<feature type="disulfide bond" evidence="14">
    <location>
        <begin position="2767"/>
        <end position="2779"/>
    </location>
</feature>
<dbReference type="InterPro" id="IPR011042">
    <property type="entry name" value="6-blade_b-propeller_TolB-like"/>
</dbReference>
<feature type="disulfide bond" evidence="14">
    <location>
        <begin position="1978"/>
        <end position="1993"/>
    </location>
</feature>
<feature type="disulfide bond" evidence="14">
    <location>
        <begin position="2587"/>
        <end position="2602"/>
    </location>
</feature>
<feature type="disulfide bond" evidence="14">
    <location>
        <begin position="2279"/>
        <end position="2294"/>
    </location>
</feature>
<feature type="region of interest" description="Disordered" evidence="17">
    <location>
        <begin position="70"/>
        <end position="117"/>
    </location>
</feature>
<feature type="disulfide bond" evidence="14">
    <location>
        <begin position="2368"/>
        <end position="2383"/>
    </location>
</feature>
<dbReference type="GO" id="GO:0006898">
    <property type="term" value="P:receptor-mediated endocytosis"/>
    <property type="evidence" value="ECO:0007669"/>
    <property type="project" value="TreeGrafter"/>
</dbReference>
<feature type="disulfide bond" evidence="14">
    <location>
        <begin position="2665"/>
        <end position="2680"/>
    </location>
</feature>
<feature type="disulfide bond" evidence="14">
    <location>
        <begin position="2423"/>
        <end position="2438"/>
    </location>
</feature>
<evidence type="ECO:0000256" key="12">
    <source>
        <dbReference type="ARBA" id="ARBA00023180"/>
    </source>
</evidence>
<evidence type="ECO:0000256" key="11">
    <source>
        <dbReference type="ARBA" id="ARBA00023170"/>
    </source>
</evidence>
<dbReference type="PANTHER" id="PTHR22722">
    <property type="entry name" value="LOW-DENSITY LIPOPROTEIN RECEPTOR-RELATED PROTEIN 2-RELATED"/>
    <property type="match status" value="1"/>
</dbReference>
<keyword evidence="11 20" id="KW-0675">Receptor</keyword>
<evidence type="ECO:0000256" key="14">
    <source>
        <dbReference type="PROSITE-ProRule" id="PRU00124"/>
    </source>
</evidence>
<dbReference type="Gene3D" id="4.10.400.10">
    <property type="entry name" value="Low-density Lipoprotein Receptor"/>
    <property type="match status" value="37"/>
</dbReference>
<feature type="disulfide bond" evidence="14">
    <location>
        <begin position="1855"/>
        <end position="1870"/>
    </location>
</feature>
<feature type="compositionally biased region" description="Basic and acidic residues" evidence="17">
    <location>
        <begin position="101"/>
        <end position="117"/>
    </location>
</feature>
<dbReference type="FunFam" id="4.10.400.10:FF:000065">
    <property type="entry name" value="Transmembrane protease serine 7"/>
    <property type="match status" value="1"/>
</dbReference>
<feature type="disulfide bond" evidence="14">
    <location>
        <begin position="2548"/>
        <end position="2563"/>
    </location>
</feature>
<feature type="disulfide bond" evidence="14">
    <location>
        <begin position="3541"/>
        <end position="3556"/>
    </location>
</feature>
<dbReference type="Pfam" id="PF12662">
    <property type="entry name" value="cEGF"/>
    <property type="match status" value="1"/>
</dbReference>
<feature type="disulfide bond" evidence="14">
    <location>
        <begin position="1625"/>
        <end position="1640"/>
    </location>
</feature>
<dbReference type="InterPro" id="IPR023415">
    <property type="entry name" value="LDLR_class-A_CS"/>
</dbReference>
<feature type="transmembrane region" description="Helical" evidence="18">
    <location>
        <begin position="3612"/>
        <end position="3632"/>
    </location>
</feature>
<dbReference type="GO" id="GO:0043235">
    <property type="term" value="C:receptor complex"/>
    <property type="evidence" value="ECO:0007669"/>
    <property type="project" value="TreeGrafter"/>
</dbReference>
<feature type="disulfide bond" evidence="13">
    <location>
        <begin position="3595"/>
        <end position="3604"/>
    </location>
</feature>
<feature type="disulfide bond" evidence="14">
    <location>
        <begin position="2774"/>
        <end position="2792"/>
    </location>
</feature>
<feature type="region of interest" description="Disordered" evidence="17">
    <location>
        <begin position="3641"/>
        <end position="3674"/>
    </location>
</feature>
<feature type="disulfide bond" evidence="14">
    <location>
        <begin position="1586"/>
        <end position="1601"/>
    </location>
</feature>
<dbReference type="PROSITE" id="PS01186">
    <property type="entry name" value="EGF_2"/>
    <property type="match status" value="1"/>
</dbReference>
<dbReference type="EMBL" id="QNUK01000216">
    <property type="protein sequence ID" value="KAF5897937.1"/>
    <property type="molecule type" value="Genomic_DNA"/>
</dbReference>
<keyword evidence="16" id="KW-0175">Coiled coil</keyword>
<keyword evidence="12" id="KW-0325">Glycoprotein</keyword>
<name>A0A8J4ULN8_CLAMG</name>
<feature type="disulfide bond" evidence="14">
    <location>
        <begin position="1502"/>
        <end position="1517"/>
    </location>
</feature>
<dbReference type="PROSITE" id="PS50026">
    <property type="entry name" value="EGF_3"/>
    <property type="match status" value="2"/>
</dbReference>
<feature type="domain" description="EGF-like" evidence="19">
    <location>
        <begin position="3569"/>
        <end position="3605"/>
    </location>
</feature>
<keyword evidence="9 18" id="KW-0472">Membrane</keyword>
<evidence type="ECO:0000256" key="3">
    <source>
        <dbReference type="ARBA" id="ARBA00022536"/>
    </source>
</evidence>
<feature type="disulfide bond" evidence="14">
    <location>
        <begin position="1462"/>
        <end position="1477"/>
    </location>
</feature>
<feature type="disulfide bond" evidence="14">
    <location>
        <begin position="2150"/>
        <end position="2165"/>
    </location>
</feature>
<keyword evidence="4" id="KW-0254">Endocytosis</keyword>
<dbReference type="PROSITE" id="PS01209">
    <property type="entry name" value="LDLRA_1"/>
    <property type="match status" value="19"/>
</dbReference>
<dbReference type="SUPFAM" id="SSF63825">
    <property type="entry name" value="YWTD domain"/>
    <property type="match status" value="2"/>
</dbReference>
<evidence type="ECO:0000256" key="15">
    <source>
        <dbReference type="PROSITE-ProRule" id="PRU00461"/>
    </source>
</evidence>
<evidence type="ECO:0000256" key="2">
    <source>
        <dbReference type="ARBA" id="ARBA00009939"/>
    </source>
</evidence>
<gene>
    <name evidence="20" type="ORF">DAT39_012358</name>
</gene>
<feature type="disulfide bond" evidence="14">
    <location>
        <begin position="1767"/>
        <end position="1782"/>
    </location>
</feature>
<dbReference type="FunFam" id="2.120.10.30:FF:000241">
    <property type="entry name" value="Low-density lipoprotein receptor-related protein 6"/>
    <property type="match status" value="1"/>
</dbReference>
<feature type="disulfide bond" evidence="14">
    <location>
        <begin position="1286"/>
        <end position="1301"/>
    </location>
</feature>
<feature type="disulfide bond" evidence="14">
    <location>
        <begin position="1816"/>
        <end position="1831"/>
    </location>
</feature>
<protein>
    <submittedName>
        <fullName evidence="20">Low-density lipoprotein receptor-related protein 2-like isoform X5</fullName>
    </submittedName>
</protein>
<dbReference type="InterPro" id="IPR036055">
    <property type="entry name" value="LDL_receptor-like_sf"/>
</dbReference>
<evidence type="ECO:0000256" key="1">
    <source>
        <dbReference type="ARBA" id="ARBA00004167"/>
    </source>
</evidence>
<feature type="disulfide bond" evidence="14">
    <location>
        <begin position="1197"/>
        <end position="1212"/>
    </location>
</feature>
<feature type="disulfide bond" evidence="14">
    <location>
        <begin position="1073"/>
        <end position="1088"/>
    </location>
</feature>
<sequence>MVAYAKYKVFLLVNQIPLVVFDVSIGQSVCPSTDFRAELNGTGVGQVSMHYLVKHKEKFCIGAVSQSESQKIREKTKRHQQHQSLSETQAVKSVQTSQHEPYSKPTDHSERSEDHHAHRDLAEVAVLSDGHKQLDMQRQEIEYKLQELDAHHGNVAELERTLLELKAHEQKNTALLQSLMDHLQQNGQNTDRRSDSNLHAANTEDRIIERYVPVYSCGVLSTEISTLRISYLQSGGKNPQILAHLQHLLDAAIKLEMQAGKIPLPKTKRQRSKGKYLSRELVSTEIENQRLEEEIMKLELKKRPSRATQNFRPPEQDMRAAKMDVELLKHEIEINQLRKKIMSRKMAPSTLTFPPLEAPRSQALTKNIMKELDGLYPSPYDPMTGFMVFYDFLMGLCPSCRVCRLMVGVYSGDECLGSPSILPPVYCDPISSPQHRAEQKAILATKQAVPEVQPASSISLVIQVQASGGYDIYGHEVTHLGWLKLAIFDCHNRVIAGRWKVPVRLLPAKPSMTTAEINAVPQLNNAELYLRIVNSRDAEIQSSVPISINNAGLYQYPPVVRLESVAVITGNVMMVPVFYTHGDAMEQILMNVPSLMDPACTCALTQKDLFGANVVQVFNYKVVTCARRKSVETVKVDGTGRYTLHEVFRGRSGHNLAVFSGWFYWADDRRLWQAPENQPSEKSFVLRGELTTLAVYHELQQPRGLSPCRKSGCLLCMPSLTSPSGFTCSCPEGKLPVQRGSCEWFRLVYATPTSIYTLEYTTDGPVKSLLFSSNEEIQTFDVDWSRGWVIWGNLTGHLKVELLKEGRSEYIQTLKPVCTVRVDQKTGNLYWVSCDELSLGATHIRLSDQSVSSLLYQASGEIEKLLVDWQRGQLYWLEDGQIINMKLGLLGGNAKSIYSFVDKSISHIVLDFKAQSFLWSSRNELQVMSLLKMRKRSAGEEWTFPGLIVAAYEPFMVTILNDVITLWKRQDGERVKAVSVGSAIVDVTVGLSELQQDSVTVAPSIESTPEPVCKSPSVKCEGTSLCISQSQLCDGTLDCPDGFDELHCLHTCSDPAHFLCKNRRKCIERVLVCDGRSDCPDGSDELPCPTCPLHCDEGTVCLTSQQFCDGRLDCKDGSDEKNCYDNGNKAIEASPLKCRLGFRRCRDGRQCVLSHNFCDGEKDCKDGSDEEDCEKECKKGQFQCAHGRMCINKKLVCDGTPQCQDRSDEMGCFTRSKSCSHRCDNKTHCIPENFLCDGERDCVDGSDEAGCFTVAPGVESTQEPACKSPSVICEGTSLCISQSQFCDGTLDCPDGFDELHCLHACSDPDHFLCKNRRKCIERVLVCDGRSDCPDGSDEVRCPTCPLHCDEGTVCLTSQQFCDGRLDCKDGSDERNCLKGDKDAGTLKCAVGFKPCRDGSKCILYHHVCDGEKNCKDGSDEKDCKRKSITVAPRVESTSEPACKSPSVKCEGTSLCISQSQLCDGTLDCPDGFDELHCLHACSDPAHFLCKNRRKCIERVLVCDGRSDCPDGSDEFPCPTCPLHCDEGTVCLTSQQFCDGRLDCKDGSDEKNCYNGKEAAGTSPLKCRLGFKRCRDGRQCVLHSHFCDREKDCKDGSDEEDCETECKKGQFQCAHGKMCIDKKLVCDGTPQCQDRSDEMGCFTRTKSCSHRCDNKTRCIPENFLCDGERDCVDGSDEADCSPDNKDTVNSKASSEAEAIVLSAHHPDCKSPSVLCESTSICMTPVQLCDGKLDCPDGSDELSCLHSCHNTGDFLCKNRRNCIEQDLVCDGRSDCSDGSDEVDCSAATVPENGSSLRCRWGSVLCKDGSDCIQYHHVCDGEVDCKDESDEDGCDLQCNPGQFQCRRGRKCIDKKQVCDGIPQCPDNSDESTCWKPTRSCALRCDQNSRCVPEVFLCNGIRDCWDGSDETDCGNPGPQSHCKSPYVPCLGTSKCVSQSQLCDGRKDCADGSDERPCLQSCPYDDDFLCKDRRRCIDRKLVCDGRLHCTDASDEVDCPTAPVYTTEAAPVKCRLGLTPCKDGSDCILHHHVCDGEIDCADGSDEVECDFSCETGHFQCAHGRKCIDSTFVCDGKPHCQDRSDEMDCFTRTKSCSHRCDNKTRCIPENFLCDGERDCMDGTDEADCGYPTQVEICNAPSVLCRGGKLCISKTKLCDGKHDCPDGFDEESCVKRCPKSEDFLCKDRRKCVERRSVCNGHSDCADGSDEEGCPAGTIKPNMAGPLKCRLGWKHCKDRTKCVLYSHLCDGEADCDDGSDELDCQYQCRRDQFQCAHGRMCINKKLVCDGTPQCQDRSDEMGCFTRTKSCSHRCDNKTHCIPESFLCDGEQDCVDGSDEVDCIKGPKKDSGTPSLKCAVGFKPCMDGSKCILYRHVCDGEKDCPDGSDEEDCRRKAVNTAAPTLHTTPKPTCKSPSVKCEGTSLCISQSQLCDGTLDCPDGFDELHCLHACSDPAHFLCKNRRKCIERVLVCDGRSDCPDGSDEFQCPTCPLHCDEGTVCLTSQQFCDGRLDCNDGSDEKNCYNSGRNAAEGSSLKCSLGFQPCRDGSECILYSHACDGEKDCKDGSDEKDCEEQCKKNQFQCAHGKKCIDKKQVCDGTPQCQDRSDELNCIKPSESCSHYCDNRSHCIPETFLCDGERDCLDGTDETSCAKEPCLHGHLQCASGQCVPTSLHCDGHADCHDHSDEKNCRKPPHCPLERRCANSHVCLEKEWFCDGDQDCTDGSDEQNCKASPMQCGTLEWSCASKSQCIPTFWRCDRVKDCKDQSDEVGCDQVECPTHKFKCSNSECLDFSLVCNGVANCQDGSDEGVGCLRSNCSSPHTPHCDHFCLDTPHGARCGCQTGFSIQADGLYCADVDECVVIQPPVCSHRCINTHGSYVCQCPPGFILEPDGSSCKTPKEPSLLASVQYEVIFMGLRSRNIQALLPTGQKPIFSLDYDLKVQHVFWACLEEESIKYAIRGEKGQIKTLVKGVKSDSIAIDWLAGNLYWVDALAGQILAVRISDRIVRRQNFTVILDEDLEQPRSLVLLPQKGIMLWSEIGKESQIERAGMDGSERRVLLSHGLHWPVAIAVDIMTDRIYWADEKLKCIGSATMNGEDVKLLPLAATSSPFSVAVFNDMVYWADTQGRAIHGAHKITGKNKKVILKRPGQPYGFKIVHPTIQSEVLNPCEKLRCSHICVLAPELQALCHCPTGLLLAEDGFTCVSPVRSSTSFLVLLSPTRLTKIFTRSLHGEVGLKQWPGHYAHSLPGVNEASDVDLVLGDSMLYVADVNQASAVLSFKMGDSTLTPEDKILYLPGDTVTALAIDWVTRNLYWSSYKKPGIHVTSAGGKFTSLVLQAGPWDTTSIALHPPTGRMCFTAVGSSGNDALPQVHCAAMDGRNRIMLWKKTQLPNFLTFSNQGTTVYWADVATEVICSMNIDGSNYREYKTRTGSLIVSLTRSESILFWLTRYNGTTSIWYSDGFRPKQLWFEVQTNVVALKAYSANSQKGTNLCAKDNGGCSHLCLAYPGGRTCRCTQGYMAINDTQCAAGLQCPAGSKPCRDRYKCLPTTRFCDQIPDCQDGSDEEGCHATENEVLVHTMSGQSCNPDFCNGQGHCMTEEGIPVCECAPGYSGQFCQYAASSSVPAVLTVLLIISLVIAAAAFLKWRKWKAERQQPTDKETLMKDMEEQEASPENFSNELYNPMQE</sequence>
<feature type="disulfide bond" evidence="14">
    <location>
        <begin position="2106"/>
        <end position="2121"/>
    </location>
</feature>
<evidence type="ECO:0000256" key="5">
    <source>
        <dbReference type="ARBA" id="ARBA00022692"/>
    </source>
</evidence>
<feature type="disulfide bond" evidence="14">
    <location>
        <begin position="2705"/>
        <end position="2720"/>
    </location>
</feature>
<dbReference type="Pfam" id="PF14670">
    <property type="entry name" value="FXa_inhibition"/>
    <property type="match status" value="1"/>
</dbReference>
<keyword evidence="10 13" id="KW-1015">Disulfide bond</keyword>
<dbReference type="SUPFAM" id="SSF57424">
    <property type="entry name" value="LDL receptor-like module"/>
    <property type="match status" value="40"/>
</dbReference>
<keyword evidence="6" id="KW-0732">Signal</keyword>
<feature type="disulfide bond" evidence="14">
    <location>
        <begin position="1236"/>
        <end position="1251"/>
    </location>
</feature>
<feature type="disulfide bond" evidence="14">
    <location>
        <begin position="1894"/>
        <end position="1909"/>
    </location>
</feature>
<dbReference type="InterPro" id="IPR018097">
    <property type="entry name" value="EGF_Ca-bd_CS"/>
</dbReference>
<feature type="coiled-coil region" evidence="16">
    <location>
        <begin position="281"/>
        <end position="340"/>
    </location>
</feature>
<dbReference type="SUPFAM" id="SSF57196">
    <property type="entry name" value="EGF/Laminin"/>
    <property type="match status" value="4"/>
</dbReference>
<evidence type="ECO:0000313" key="20">
    <source>
        <dbReference type="EMBL" id="KAF5897937.1"/>
    </source>
</evidence>
<evidence type="ECO:0000256" key="13">
    <source>
        <dbReference type="PROSITE-ProRule" id="PRU00076"/>
    </source>
</evidence>
<keyword evidence="3 13" id="KW-0245">EGF-like domain</keyword>
<feature type="disulfide bond" evidence="14">
    <location>
        <begin position="1108"/>
        <end position="1123"/>
    </location>
</feature>
<feature type="disulfide bond" evidence="14">
    <location>
        <begin position="1938"/>
        <end position="1953"/>
    </location>
</feature>
<dbReference type="Gene3D" id="2.120.10.30">
    <property type="entry name" value="TolB, C-terminal domain"/>
    <property type="match status" value="4"/>
</dbReference>
<comment type="similarity">
    <text evidence="2">Belongs to the LDLR family.</text>
</comment>
<proteinExistence type="inferred from homology"/>
<dbReference type="InterPro" id="IPR000033">
    <property type="entry name" value="LDLR_classB_rpt"/>
</dbReference>
<feature type="compositionally biased region" description="Basic and acidic residues" evidence="17">
    <location>
        <begin position="3641"/>
        <end position="3654"/>
    </location>
</feature>
<feature type="disulfide bond" evidence="14">
    <location>
        <begin position="2747"/>
        <end position="2762"/>
    </location>
</feature>
<feature type="disulfide bond" evidence="14">
    <location>
        <begin position="2318"/>
        <end position="2333"/>
    </location>
</feature>
<feature type="disulfide bond" evidence="14">
    <location>
        <begin position="1664"/>
        <end position="1679"/>
    </location>
</feature>
<feature type="disulfide bond" evidence="14">
    <location>
        <begin position="2498"/>
        <end position="2513"/>
    </location>
</feature>
<evidence type="ECO:0000256" key="10">
    <source>
        <dbReference type="ARBA" id="ARBA00023157"/>
    </source>
</evidence>
<dbReference type="PROSITE" id="PS00010">
    <property type="entry name" value="ASX_HYDROXYL"/>
    <property type="match status" value="1"/>
</dbReference>
<dbReference type="SMART" id="SM00179">
    <property type="entry name" value="EGF_CA"/>
    <property type="match status" value="2"/>
</dbReference>
<comment type="caution">
    <text evidence="13">Lacks conserved residue(s) required for the propagation of feature annotation.</text>
</comment>
<feature type="disulfide bond" evidence="14">
    <location>
        <begin position="2626"/>
        <end position="2641"/>
    </location>
</feature>
<feature type="disulfide bond" evidence="14">
    <location>
        <begin position="1158"/>
        <end position="1173"/>
    </location>
</feature>
<feature type="non-terminal residue" evidence="20">
    <location>
        <position position="3674"/>
    </location>
</feature>
<dbReference type="InterPro" id="IPR002172">
    <property type="entry name" value="LDrepeatLR_classA_rpt"/>
</dbReference>
<dbReference type="SMART" id="SM00135">
    <property type="entry name" value="LY"/>
    <property type="match status" value="7"/>
</dbReference>
<feature type="disulfide bond" evidence="14">
    <location>
        <begin position="2190"/>
        <end position="2205"/>
    </location>
</feature>
<dbReference type="Pfam" id="PF00058">
    <property type="entry name" value="Ldl_recept_b"/>
    <property type="match status" value="1"/>
</dbReference>
<evidence type="ECO:0000256" key="16">
    <source>
        <dbReference type="SAM" id="Coils"/>
    </source>
</evidence>
<dbReference type="GO" id="GO:0042562">
    <property type="term" value="F:hormone binding"/>
    <property type="evidence" value="ECO:0007669"/>
    <property type="project" value="TreeGrafter"/>
</dbReference>
<dbReference type="InterPro" id="IPR026823">
    <property type="entry name" value="cEGF"/>
</dbReference>
<feature type="disulfide bond" evidence="14">
    <location>
        <begin position="1727"/>
        <end position="1742"/>
    </location>
</feature>
<feature type="disulfide bond" evidence="14">
    <location>
        <begin position="2028"/>
        <end position="2043"/>
    </location>
</feature>
<dbReference type="InterPro" id="IPR000742">
    <property type="entry name" value="EGF"/>
</dbReference>
<dbReference type="FunFam" id="2.10.25.10:FF:000010">
    <property type="entry name" value="Pro-epidermal growth factor"/>
    <property type="match status" value="1"/>
</dbReference>
<feature type="disulfide bond" evidence="14">
    <location>
        <begin position="2067"/>
        <end position="2082"/>
    </location>
</feature>
<dbReference type="InterPro" id="IPR000152">
    <property type="entry name" value="EGF-type_Asp/Asn_hydroxyl_site"/>
</dbReference>
<dbReference type="SMART" id="SM00181">
    <property type="entry name" value="EGF"/>
    <property type="match status" value="14"/>
</dbReference>
<feature type="disulfide bond" evidence="14">
    <location>
        <begin position="1361"/>
        <end position="1376"/>
    </location>
</feature>
<evidence type="ECO:0000256" key="7">
    <source>
        <dbReference type="ARBA" id="ARBA00022737"/>
    </source>
</evidence>
<feature type="disulfide bond" evidence="14">
    <location>
        <begin position="1326"/>
        <end position="1341"/>
    </location>
</feature>
<feature type="repeat" description="LDL-receptor class B" evidence="15">
    <location>
        <begin position="3066"/>
        <end position="3108"/>
    </location>
</feature>
<dbReference type="InterPro" id="IPR009030">
    <property type="entry name" value="Growth_fac_rcpt_cys_sf"/>
</dbReference>
<evidence type="ECO:0000256" key="4">
    <source>
        <dbReference type="ARBA" id="ARBA00022583"/>
    </source>
</evidence>
<dbReference type="PROSITE" id="PS01187">
    <property type="entry name" value="EGF_CA"/>
    <property type="match status" value="1"/>
</dbReference>
<dbReference type="PROSITE" id="PS00022">
    <property type="entry name" value="EGF_1"/>
    <property type="match status" value="1"/>
</dbReference>
<feature type="compositionally biased region" description="Polar residues" evidence="17">
    <location>
        <begin position="82"/>
        <end position="100"/>
    </location>
</feature>
<dbReference type="PANTHER" id="PTHR22722:SF12">
    <property type="entry name" value="EGF-LIKE DOMAIN-CONTAINING PROTEIN"/>
    <property type="match status" value="1"/>
</dbReference>
<feature type="disulfide bond" evidence="14">
    <location>
        <begin position="2646"/>
        <end position="2658"/>
    </location>
</feature>
<accession>A0A8J4ULN8</accession>
<feature type="disulfide bond" evidence="14">
    <location>
        <begin position="2463"/>
        <end position="2478"/>
    </location>
</feature>
<dbReference type="OrthoDB" id="8831087at2759"/>
<dbReference type="Gene3D" id="4.10.1220.10">
    <property type="entry name" value="EGF-type module"/>
    <property type="match status" value="6"/>
</dbReference>
<evidence type="ECO:0000259" key="19">
    <source>
        <dbReference type="PROSITE" id="PS50026"/>
    </source>
</evidence>
<dbReference type="SMART" id="SM00192">
    <property type="entry name" value="LDLa"/>
    <property type="match status" value="43"/>
</dbReference>
<reference evidence="20" key="1">
    <citation type="submission" date="2020-07" db="EMBL/GenBank/DDBJ databases">
        <title>Clarias magur genome sequencing, assembly and annotation.</title>
        <authorList>
            <person name="Kushwaha B."/>
            <person name="Kumar R."/>
            <person name="Das P."/>
            <person name="Joshi C.G."/>
            <person name="Kumar D."/>
            <person name="Nagpure N.S."/>
            <person name="Pandey M."/>
            <person name="Agarwal S."/>
            <person name="Srivastava S."/>
            <person name="Singh M."/>
            <person name="Sahoo L."/>
            <person name="Jayasankar P."/>
            <person name="Meher P.K."/>
            <person name="Koringa P.G."/>
            <person name="Iquebal M.A."/>
            <person name="Das S.P."/>
            <person name="Bit A."/>
            <person name="Patnaik S."/>
            <person name="Patel N."/>
            <person name="Shah T.M."/>
            <person name="Hinsu A."/>
            <person name="Jena J.K."/>
        </authorList>
    </citation>
    <scope>NUCLEOTIDE SEQUENCE</scope>
    <source>
        <strain evidence="20">CIFAMagur01</strain>
        <tissue evidence="20">Testis</tissue>
    </source>
</reference>
<dbReference type="GO" id="GO:0005509">
    <property type="term" value="F:calcium ion binding"/>
    <property type="evidence" value="ECO:0007669"/>
    <property type="project" value="InterPro"/>
</dbReference>
<evidence type="ECO:0000313" key="21">
    <source>
        <dbReference type="Proteomes" id="UP000727407"/>
    </source>
</evidence>
<feature type="disulfide bond" evidence="14">
    <location>
        <begin position="2653"/>
        <end position="2671"/>
    </location>
</feature>
<comment type="subcellular location">
    <subcellularLocation>
        <location evidence="1">Membrane</location>
        <topology evidence="1">Single-pass membrane protein</topology>
    </subcellularLocation>
</comment>
<keyword evidence="7" id="KW-0677">Repeat</keyword>
<evidence type="ECO:0000256" key="17">
    <source>
        <dbReference type="SAM" id="MobiDB-lite"/>
    </source>
</evidence>
<dbReference type="CDD" id="cd00112">
    <property type="entry name" value="LDLa"/>
    <property type="match status" value="42"/>
</dbReference>
<comment type="caution">
    <text evidence="20">The sequence shown here is derived from an EMBL/GenBank/DDBJ whole genome shotgun (WGS) entry which is preliminary data.</text>
</comment>
<evidence type="ECO:0000256" key="8">
    <source>
        <dbReference type="ARBA" id="ARBA00022989"/>
    </source>
</evidence>
<feature type="repeat" description="LDL-receptor class B" evidence="15">
    <location>
        <begin position="3022"/>
        <end position="3065"/>
    </location>
</feature>
<feature type="disulfide bond" evidence="14">
    <location>
        <begin position="2240"/>
        <end position="2255"/>
    </location>
</feature>
<keyword evidence="20" id="KW-0449">Lipoprotein</keyword>